<sequence>MLQNHHVKYGSDVVWTVVHKITMLSIGSDIVWIAMDCDSVTVAYGSNAVWDRTWGGLLPDSKAGSVKSPSWEDGLPWMAVVECGGMLDTSPTWNDYKINSGFISP</sequence>
<accession>W9RUN2</accession>
<reference evidence="2" key="1">
    <citation type="submission" date="2013-01" db="EMBL/GenBank/DDBJ databases">
        <title>Draft Genome Sequence of a Mulberry Tree, Morus notabilis C.K. Schneid.</title>
        <authorList>
            <person name="He N."/>
            <person name="Zhao S."/>
        </authorList>
    </citation>
    <scope>NUCLEOTIDE SEQUENCE</scope>
</reference>
<proteinExistence type="predicted"/>
<dbReference type="EMBL" id="KE345649">
    <property type="protein sequence ID" value="EXC10834.1"/>
    <property type="molecule type" value="Genomic_DNA"/>
</dbReference>
<name>W9RUN2_9ROSA</name>
<dbReference type="AlphaFoldDB" id="W9RUN2"/>
<dbReference type="Proteomes" id="UP000030645">
    <property type="component" value="Unassembled WGS sequence"/>
</dbReference>
<evidence type="ECO:0000313" key="2">
    <source>
        <dbReference type="Proteomes" id="UP000030645"/>
    </source>
</evidence>
<keyword evidence="2" id="KW-1185">Reference proteome</keyword>
<protein>
    <submittedName>
        <fullName evidence="1">Uncharacterized protein</fullName>
    </submittedName>
</protein>
<evidence type="ECO:0000313" key="1">
    <source>
        <dbReference type="EMBL" id="EXC10834.1"/>
    </source>
</evidence>
<organism evidence="1 2">
    <name type="scientific">Morus notabilis</name>
    <dbReference type="NCBI Taxonomy" id="981085"/>
    <lineage>
        <taxon>Eukaryota</taxon>
        <taxon>Viridiplantae</taxon>
        <taxon>Streptophyta</taxon>
        <taxon>Embryophyta</taxon>
        <taxon>Tracheophyta</taxon>
        <taxon>Spermatophyta</taxon>
        <taxon>Magnoliopsida</taxon>
        <taxon>eudicotyledons</taxon>
        <taxon>Gunneridae</taxon>
        <taxon>Pentapetalae</taxon>
        <taxon>rosids</taxon>
        <taxon>fabids</taxon>
        <taxon>Rosales</taxon>
        <taxon>Moraceae</taxon>
        <taxon>Moreae</taxon>
        <taxon>Morus</taxon>
    </lineage>
</organism>
<gene>
    <name evidence="1" type="ORF">L484_003078</name>
</gene>